<sequence length="294" mass="32221">MAATISALPPELLLQIISYLDARSLAAFTSTSKPIRPFFYPLKRRTATILINRANGTLLGSRDLQTLLSCENLRPYIHEMDIIDVEKPAARPDEGPNIESISLDLQRTSDQLSAAHCSNIAKHVLNIKSKGEGLDAIFWYIRIILALLRSVTSITITPSAFVRLNLPVLHPQQVELAQSQPTKAIQAPDTRSDAEGRLSTACDHPGNCTVDLPALCTVRFHDGCWNISPGQFEAAAGKVLRTQPLLEALSFRNMDLSLPSDVGGVLPPRLKRLHLSHLGIGKTISRAFLCHARS</sequence>
<evidence type="ECO:0000313" key="3">
    <source>
        <dbReference type="Proteomes" id="UP000756346"/>
    </source>
</evidence>
<comment type="caution">
    <text evidence="2">The sequence shown here is derived from an EMBL/GenBank/DDBJ whole genome shotgun (WGS) entry which is preliminary data.</text>
</comment>
<evidence type="ECO:0000313" key="2">
    <source>
        <dbReference type="EMBL" id="KAH7025230.1"/>
    </source>
</evidence>
<dbReference type="AlphaFoldDB" id="A0A9P8Y043"/>
<dbReference type="Proteomes" id="UP000756346">
    <property type="component" value="Unassembled WGS sequence"/>
</dbReference>
<feature type="domain" description="F-box" evidence="1">
    <location>
        <begin position="2"/>
        <end position="33"/>
    </location>
</feature>
<dbReference type="PROSITE" id="PS50181">
    <property type="entry name" value="FBOX"/>
    <property type="match status" value="1"/>
</dbReference>
<dbReference type="InterPro" id="IPR036047">
    <property type="entry name" value="F-box-like_dom_sf"/>
</dbReference>
<proteinExistence type="predicted"/>
<dbReference type="RefSeq" id="XP_046008778.1">
    <property type="nucleotide sequence ID" value="XM_046148736.1"/>
</dbReference>
<name>A0A9P8Y043_9PEZI</name>
<organism evidence="2 3">
    <name type="scientific">Microdochium trichocladiopsis</name>
    <dbReference type="NCBI Taxonomy" id="1682393"/>
    <lineage>
        <taxon>Eukaryota</taxon>
        <taxon>Fungi</taxon>
        <taxon>Dikarya</taxon>
        <taxon>Ascomycota</taxon>
        <taxon>Pezizomycotina</taxon>
        <taxon>Sordariomycetes</taxon>
        <taxon>Xylariomycetidae</taxon>
        <taxon>Xylariales</taxon>
        <taxon>Microdochiaceae</taxon>
        <taxon>Microdochium</taxon>
    </lineage>
</organism>
<evidence type="ECO:0000259" key="1">
    <source>
        <dbReference type="PROSITE" id="PS50181"/>
    </source>
</evidence>
<dbReference type="EMBL" id="JAGTJQ010000009">
    <property type="protein sequence ID" value="KAH7025230.1"/>
    <property type="molecule type" value="Genomic_DNA"/>
</dbReference>
<accession>A0A9P8Y043</accession>
<dbReference type="SUPFAM" id="SSF81383">
    <property type="entry name" value="F-box domain"/>
    <property type="match status" value="1"/>
</dbReference>
<reference evidence="2" key="1">
    <citation type="journal article" date="2021" name="Nat. Commun.">
        <title>Genetic determinants of endophytism in the Arabidopsis root mycobiome.</title>
        <authorList>
            <person name="Mesny F."/>
            <person name="Miyauchi S."/>
            <person name="Thiergart T."/>
            <person name="Pickel B."/>
            <person name="Atanasova L."/>
            <person name="Karlsson M."/>
            <person name="Huettel B."/>
            <person name="Barry K.W."/>
            <person name="Haridas S."/>
            <person name="Chen C."/>
            <person name="Bauer D."/>
            <person name="Andreopoulos W."/>
            <person name="Pangilinan J."/>
            <person name="LaButti K."/>
            <person name="Riley R."/>
            <person name="Lipzen A."/>
            <person name="Clum A."/>
            <person name="Drula E."/>
            <person name="Henrissat B."/>
            <person name="Kohler A."/>
            <person name="Grigoriev I.V."/>
            <person name="Martin F.M."/>
            <person name="Hacquard S."/>
        </authorList>
    </citation>
    <scope>NUCLEOTIDE SEQUENCE</scope>
    <source>
        <strain evidence="2">MPI-CAGE-CH-0230</strain>
    </source>
</reference>
<dbReference type="Pfam" id="PF12937">
    <property type="entry name" value="F-box-like"/>
    <property type="match status" value="1"/>
</dbReference>
<gene>
    <name evidence="2" type="ORF">B0I36DRAFT_166979</name>
</gene>
<protein>
    <recommendedName>
        <fullName evidence="1">F-box domain-containing protein</fullName>
    </recommendedName>
</protein>
<keyword evidence="3" id="KW-1185">Reference proteome</keyword>
<dbReference type="GeneID" id="70178282"/>
<dbReference type="InterPro" id="IPR001810">
    <property type="entry name" value="F-box_dom"/>
</dbReference>
<dbReference type="Gene3D" id="1.20.1280.50">
    <property type="match status" value="1"/>
</dbReference>